<evidence type="ECO:0000256" key="9">
    <source>
        <dbReference type="ARBA" id="ARBA00022842"/>
    </source>
</evidence>
<evidence type="ECO:0000256" key="10">
    <source>
        <dbReference type="ARBA" id="ARBA00023029"/>
    </source>
</evidence>
<evidence type="ECO:0000256" key="13">
    <source>
        <dbReference type="SAM" id="MobiDB-lite"/>
    </source>
</evidence>
<dbReference type="InterPro" id="IPR014721">
    <property type="entry name" value="Ribsml_uS5_D2-typ_fold_subgr"/>
</dbReference>
<dbReference type="Pfam" id="PF00204">
    <property type="entry name" value="DNA_gyraseB"/>
    <property type="match status" value="1"/>
</dbReference>
<dbReference type="InterPro" id="IPR018522">
    <property type="entry name" value="TopoIIA_CS"/>
</dbReference>
<dbReference type="InterPro" id="IPR001154">
    <property type="entry name" value="TopoII_euk"/>
</dbReference>
<dbReference type="GO" id="GO:0005524">
    <property type="term" value="F:ATP binding"/>
    <property type="evidence" value="ECO:0007669"/>
    <property type="project" value="UniProtKB-KW"/>
</dbReference>
<evidence type="ECO:0000259" key="14">
    <source>
        <dbReference type="PROSITE" id="PS52040"/>
    </source>
</evidence>
<dbReference type="AlphaFoldDB" id="A0A6C0BZA6"/>
<comment type="cofactor">
    <cofactor evidence="3">
        <name>Mg(2+)</name>
        <dbReference type="ChEBI" id="CHEBI:18420"/>
    </cofactor>
</comment>
<evidence type="ECO:0000256" key="12">
    <source>
        <dbReference type="ARBA" id="ARBA00023235"/>
    </source>
</evidence>
<sequence length="1141" mass="126907">MTCNVEDFEWLSGREAILLRPDAYVGSLEATDEEVVVCKEDGVISRVGYLVSPIFLKIFDEVMVNALDCATRDALVSKISCNFSVHTGTICLENDGAGIPIEYFKNTARFIPSVIFSEIHAGSNFKDEELRLTGGRNGVGVSCTNVWSSLFEVSVSDGKKDFFQKFSCNLQVVEDAEVATCKRKHGYVKVSYTPDYARLKIDLSANSSILQDMLRARCTEAGACARKGVRLTFQGVLCSGDGGLLLQRFVGADGTICEQFGSEGQPGCSVWLALKHNSRQDYWGFVNGIRCDGGTLNTHVREKLLKVLAEHIKKKHHVVVKPQTLKDVIAVLCIARIGNPCFTSQAKTVLSTTSKQIAFAVDFPARILSKLHKLGVVDEIVRRETQRELSSSLKKTLVPKSREVLIDKYDAALRSRHDPASCTLILTEGDSAKAFVVAGLSAIGRDYFGVFPLKGVPLNVTNVPTKKLLENAEIANIFRILNAQPWSDGATLRYGRVAICSDQDSDGSHICGLLINLLMTCLPSVLATRPKFIERIITPLIRATPKRGGTALSFYSIPHFEDWKKSNECEAWSLKYYKGLGTSSSREARDVFANMQSHKIAFTVDEQARDTLDKFYDDSRINDRKRLLTTEYSAYSILNYSDASCTVTDFMMREHVHFSHYSIYRALPCVLDGLTPSRRKALYYFLHLPRASEIKVAQAAAGIAQKTLYLHGENSLVETVVLLAQDHIGTNNIALLQPCGQFGSRNDKPSVHAAARYIYTKLDPITTALFHPDDAPILTHREEEGQMIEPMQFVPVLPMLLINGAMGIGTGFSTNIPSYDVKDICANVRAYVSGQELQPLRPFFRGFQGQVSCTDKSVITTGVVVKKDNCMWTITELPVGKWTDTFLAELKAIVEGSRSCKNMEVLSVSNRSTEFTVNIDIVLAESCCDFTPEQVIQCLRLSSTISTTNMYAFDPQYKLKLYTSPHDIFREHAQERMLFYEKRKEHQLKDLQGKLCVSKSKILFVDLIVNGSLSLNGVTRSELEEALERHSLPRIATTSSTPGYDYLLNISVVSFTREKVSKLKEDCSTLTTLYEATERADAASMWLSDLHAVEDAYNNYELRLLQRQGGEVISTSSTSSSKLRTRKGCKAVQVPKKHKPA</sequence>
<dbReference type="GO" id="GO:0003677">
    <property type="term" value="F:DNA binding"/>
    <property type="evidence" value="ECO:0007669"/>
    <property type="project" value="UniProtKB-KW"/>
</dbReference>
<dbReference type="SUPFAM" id="SSF56719">
    <property type="entry name" value="Type II DNA topoisomerase"/>
    <property type="match status" value="1"/>
</dbReference>
<dbReference type="InterPro" id="IPR031660">
    <property type="entry name" value="TOPRIM_C"/>
</dbReference>
<dbReference type="InterPro" id="IPR013759">
    <property type="entry name" value="Topo_IIA_B_C"/>
</dbReference>
<evidence type="ECO:0000256" key="11">
    <source>
        <dbReference type="ARBA" id="ARBA00023125"/>
    </source>
</evidence>
<dbReference type="InterPro" id="IPR013758">
    <property type="entry name" value="Topo_IIA_A/C_ab"/>
</dbReference>
<dbReference type="PROSITE" id="PS00177">
    <property type="entry name" value="TOPOISOMERASE_II"/>
    <property type="match status" value="1"/>
</dbReference>
<dbReference type="InterPro" id="IPR020568">
    <property type="entry name" value="Ribosomal_Su5_D2-typ_SF"/>
</dbReference>
<keyword evidence="8" id="KW-0067">ATP-binding</keyword>
<dbReference type="InterPro" id="IPR013757">
    <property type="entry name" value="Topo_IIA_A_a_sf"/>
</dbReference>
<proteinExistence type="inferred from homology"/>
<evidence type="ECO:0000256" key="3">
    <source>
        <dbReference type="ARBA" id="ARBA00001946"/>
    </source>
</evidence>
<dbReference type="SMART" id="SM00434">
    <property type="entry name" value="TOP4c"/>
    <property type="match status" value="1"/>
</dbReference>
<evidence type="ECO:0000256" key="8">
    <source>
        <dbReference type="ARBA" id="ARBA00022840"/>
    </source>
</evidence>
<keyword evidence="6" id="KW-0479">Metal-binding</keyword>
<dbReference type="InterPro" id="IPR036890">
    <property type="entry name" value="HATPase_C_sf"/>
</dbReference>
<keyword evidence="10" id="KW-0799">Topoisomerase</keyword>
<dbReference type="GO" id="GO:0005634">
    <property type="term" value="C:nucleus"/>
    <property type="evidence" value="ECO:0007669"/>
    <property type="project" value="TreeGrafter"/>
</dbReference>
<dbReference type="EMBL" id="MN739300">
    <property type="protein sequence ID" value="QHS97516.1"/>
    <property type="molecule type" value="Genomic_DNA"/>
</dbReference>
<dbReference type="InterPro" id="IPR013760">
    <property type="entry name" value="Topo_IIA-like_dom_sf"/>
</dbReference>
<evidence type="ECO:0000256" key="7">
    <source>
        <dbReference type="ARBA" id="ARBA00022741"/>
    </source>
</evidence>
<feature type="compositionally biased region" description="Basic residues" evidence="13">
    <location>
        <begin position="1123"/>
        <end position="1141"/>
    </location>
</feature>
<dbReference type="Gene3D" id="3.30.1490.30">
    <property type="match status" value="1"/>
</dbReference>
<dbReference type="GO" id="GO:0003918">
    <property type="term" value="F:DNA topoisomerase type II (double strand cut, ATP-hydrolyzing) activity"/>
    <property type="evidence" value="ECO:0007669"/>
    <property type="project" value="UniProtKB-EC"/>
</dbReference>
<keyword evidence="7" id="KW-0547">Nucleotide-binding</keyword>
<evidence type="ECO:0000256" key="5">
    <source>
        <dbReference type="ARBA" id="ARBA00012895"/>
    </source>
</evidence>
<dbReference type="SMART" id="SM00433">
    <property type="entry name" value="TOP2c"/>
    <property type="match status" value="1"/>
</dbReference>
<dbReference type="GO" id="GO:0000819">
    <property type="term" value="P:sister chromatid segregation"/>
    <property type="evidence" value="ECO:0007669"/>
    <property type="project" value="TreeGrafter"/>
</dbReference>
<dbReference type="PRINTS" id="PR01158">
    <property type="entry name" value="TOPISMRASEII"/>
</dbReference>
<dbReference type="PROSITE" id="PS52040">
    <property type="entry name" value="TOPO_IIA"/>
    <property type="match status" value="1"/>
</dbReference>
<dbReference type="Pfam" id="PF16898">
    <property type="entry name" value="TOPRIM_C"/>
    <property type="match status" value="1"/>
</dbReference>
<keyword evidence="12" id="KW-0413">Isomerase</keyword>
<feature type="domain" description="Topo IIA-type catalytic" evidence="14">
    <location>
        <begin position="667"/>
        <end position="1090"/>
    </location>
</feature>
<dbReference type="Gene3D" id="3.30.1360.40">
    <property type="match status" value="1"/>
</dbReference>
<name>A0A6C0BZA6_9ZZZZ</name>
<dbReference type="Pfam" id="PF01751">
    <property type="entry name" value="Toprim"/>
    <property type="match status" value="1"/>
</dbReference>
<comment type="catalytic activity">
    <reaction evidence="1">
        <text>ATP-dependent breakage, passage and rejoining of double-stranded DNA.</text>
        <dbReference type="EC" id="5.6.2.2"/>
    </reaction>
</comment>
<protein>
    <recommendedName>
        <fullName evidence="5">DNA topoisomerase (ATP-hydrolyzing)</fullName>
        <ecNumber evidence="5">5.6.2.2</ecNumber>
    </recommendedName>
</protein>
<organism evidence="15">
    <name type="scientific">viral metagenome</name>
    <dbReference type="NCBI Taxonomy" id="1070528"/>
    <lineage>
        <taxon>unclassified sequences</taxon>
        <taxon>metagenomes</taxon>
        <taxon>organismal metagenomes</taxon>
    </lineage>
</organism>
<dbReference type="SUPFAM" id="SSF55874">
    <property type="entry name" value="ATPase domain of HSP90 chaperone/DNA topoisomerase II/histidine kinase"/>
    <property type="match status" value="1"/>
</dbReference>
<dbReference type="Pfam" id="PF00521">
    <property type="entry name" value="DNA_topoisoIV"/>
    <property type="match status" value="1"/>
</dbReference>
<evidence type="ECO:0000313" key="15">
    <source>
        <dbReference type="EMBL" id="QHS97516.1"/>
    </source>
</evidence>
<comment type="cofactor">
    <cofactor evidence="2">
        <name>Ca(2+)</name>
        <dbReference type="ChEBI" id="CHEBI:29108"/>
    </cofactor>
</comment>
<dbReference type="InterPro" id="IPR050634">
    <property type="entry name" value="DNA_Topoisomerase_II"/>
</dbReference>
<dbReference type="Gene3D" id="3.40.50.670">
    <property type="match status" value="1"/>
</dbReference>
<dbReference type="PANTHER" id="PTHR10169">
    <property type="entry name" value="DNA TOPOISOMERASE/GYRASE"/>
    <property type="match status" value="1"/>
</dbReference>
<comment type="similarity">
    <text evidence="4">Belongs to the type II topoisomerase family.</text>
</comment>
<dbReference type="InterPro" id="IPR001241">
    <property type="entry name" value="Topo_IIA"/>
</dbReference>
<dbReference type="SUPFAM" id="SSF54211">
    <property type="entry name" value="Ribosomal protein S5 domain 2-like"/>
    <property type="match status" value="1"/>
</dbReference>
<dbReference type="PRINTS" id="PR00418">
    <property type="entry name" value="TPI2FAMILY"/>
</dbReference>
<evidence type="ECO:0000256" key="6">
    <source>
        <dbReference type="ARBA" id="ARBA00022723"/>
    </source>
</evidence>
<evidence type="ECO:0000256" key="2">
    <source>
        <dbReference type="ARBA" id="ARBA00001913"/>
    </source>
</evidence>
<dbReference type="Gene3D" id="1.10.268.10">
    <property type="entry name" value="Topoisomerase, domain 3"/>
    <property type="match status" value="1"/>
</dbReference>
<feature type="region of interest" description="Disordered" evidence="13">
    <location>
        <begin position="1115"/>
        <end position="1141"/>
    </location>
</feature>
<dbReference type="GO" id="GO:0000712">
    <property type="term" value="P:resolution of meiotic recombination intermediates"/>
    <property type="evidence" value="ECO:0007669"/>
    <property type="project" value="TreeGrafter"/>
</dbReference>
<dbReference type="Gene3D" id="3.30.230.10">
    <property type="match status" value="1"/>
</dbReference>
<dbReference type="GO" id="GO:0006265">
    <property type="term" value="P:DNA topological change"/>
    <property type="evidence" value="ECO:0007669"/>
    <property type="project" value="InterPro"/>
</dbReference>
<dbReference type="Gene3D" id="3.30.565.10">
    <property type="entry name" value="Histidine kinase-like ATPase, C-terminal domain"/>
    <property type="match status" value="1"/>
</dbReference>
<dbReference type="EC" id="5.6.2.2" evidence="5"/>
<dbReference type="GO" id="GO:0046872">
    <property type="term" value="F:metal ion binding"/>
    <property type="evidence" value="ECO:0007669"/>
    <property type="project" value="UniProtKB-KW"/>
</dbReference>
<dbReference type="FunFam" id="3.40.50.670:FF:000001">
    <property type="entry name" value="DNA topoisomerase 2"/>
    <property type="match status" value="1"/>
</dbReference>
<dbReference type="Gene3D" id="3.90.199.10">
    <property type="entry name" value="Topoisomerase II, domain 5"/>
    <property type="match status" value="1"/>
</dbReference>
<dbReference type="InterPro" id="IPR006171">
    <property type="entry name" value="TOPRIM_dom"/>
</dbReference>
<keyword evidence="9" id="KW-0460">Magnesium</keyword>
<keyword evidence="11" id="KW-0238">DNA-binding</keyword>
<dbReference type="PANTHER" id="PTHR10169:SF38">
    <property type="entry name" value="DNA TOPOISOMERASE 2"/>
    <property type="match status" value="1"/>
</dbReference>
<accession>A0A6C0BZA6</accession>
<reference evidence="15" key="1">
    <citation type="journal article" date="2020" name="Nature">
        <title>Giant virus diversity and host interactions through global metagenomics.</title>
        <authorList>
            <person name="Schulz F."/>
            <person name="Roux S."/>
            <person name="Paez-Espino D."/>
            <person name="Jungbluth S."/>
            <person name="Walsh D.A."/>
            <person name="Denef V.J."/>
            <person name="McMahon K.D."/>
            <person name="Konstantinidis K.T."/>
            <person name="Eloe-Fadrosh E.A."/>
            <person name="Kyrpides N.C."/>
            <person name="Woyke T."/>
        </authorList>
    </citation>
    <scope>NUCLEOTIDE SEQUENCE</scope>
    <source>
        <strain evidence="15">GVMAG-M-3300020182-33</strain>
    </source>
</reference>
<evidence type="ECO:0000256" key="4">
    <source>
        <dbReference type="ARBA" id="ARBA00011080"/>
    </source>
</evidence>
<dbReference type="InterPro" id="IPR002205">
    <property type="entry name" value="Topo_IIA_dom_A"/>
</dbReference>
<dbReference type="InterPro" id="IPR013506">
    <property type="entry name" value="Topo_IIA_bsu_dom2"/>
</dbReference>
<evidence type="ECO:0000256" key="1">
    <source>
        <dbReference type="ARBA" id="ARBA00000185"/>
    </source>
</evidence>